<dbReference type="PANTHER" id="PTHR12132">
    <property type="entry name" value="DNA REPAIR AND RECOMBINATION PROTEIN RAD52, RAD59"/>
    <property type="match status" value="1"/>
</dbReference>
<dbReference type="Pfam" id="PF04098">
    <property type="entry name" value="Rad52_Rad22"/>
    <property type="match status" value="1"/>
</dbReference>
<reference evidence="6" key="2">
    <citation type="submission" date="2023-01" db="EMBL/GenBank/DDBJ databases">
        <authorList>
            <person name="Sun Q."/>
            <person name="Evtushenko L."/>
        </authorList>
    </citation>
    <scope>NUCLEOTIDE SEQUENCE</scope>
    <source>
        <strain evidence="6">VKM B-2555</strain>
    </source>
</reference>
<feature type="region of interest" description="Disordered" evidence="5">
    <location>
        <begin position="142"/>
        <end position="163"/>
    </location>
</feature>
<dbReference type="EMBL" id="BSFK01000016">
    <property type="protein sequence ID" value="GLK78014.1"/>
    <property type="molecule type" value="Genomic_DNA"/>
</dbReference>
<evidence type="ECO:0000313" key="6">
    <source>
        <dbReference type="EMBL" id="GLK78014.1"/>
    </source>
</evidence>
<reference evidence="6" key="1">
    <citation type="journal article" date="2014" name="Int. J. Syst. Evol. Microbiol.">
        <title>Complete genome sequence of Corynebacterium casei LMG S-19264T (=DSM 44701T), isolated from a smear-ripened cheese.</title>
        <authorList>
            <consortium name="US DOE Joint Genome Institute (JGI-PGF)"/>
            <person name="Walter F."/>
            <person name="Albersmeier A."/>
            <person name="Kalinowski J."/>
            <person name="Ruckert C."/>
        </authorList>
    </citation>
    <scope>NUCLEOTIDE SEQUENCE</scope>
    <source>
        <strain evidence="6">VKM B-2555</strain>
    </source>
</reference>
<keyword evidence="2" id="KW-0227">DNA damage</keyword>
<dbReference type="InterPro" id="IPR007232">
    <property type="entry name" value="Rad52_Rad59_Rad22"/>
</dbReference>
<keyword evidence="7" id="KW-1185">Reference proteome</keyword>
<sequence>MAFTDQQLNQLSDVLDQSHVRSRTQAGRSLSYVEGWHAIAEANRIFGFDAWDRELVSIQLLGEPRLVEGKHRVGYRATVRITVRAGDGTTVVRDGAGFGSGIDRDVDQAHESALKEAETDAMKRALVTFGNPFGLALYDKEQRSVGQAQQPAPQRSTADAKKAREYMQIAATAIRAATDRSDLAAWWQAEKENRKRAGLTDAELADLRTICSDRAAEIGPAQEAA</sequence>
<name>A0A9W6JKX1_9HYPH</name>
<organism evidence="6 7">
    <name type="scientific">Methylopila jiangsuensis</name>
    <dbReference type="NCBI Taxonomy" id="586230"/>
    <lineage>
        <taxon>Bacteria</taxon>
        <taxon>Pseudomonadati</taxon>
        <taxon>Pseudomonadota</taxon>
        <taxon>Alphaproteobacteria</taxon>
        <taxon>Hyphomicrobiales</taxon>
        <taxon>Methylopilaceae</taxon>
        <taxon>Methylopila</taxon>
    </lineage>
</organism>
<evidence type="ECO:0000256" key="2">
    <source>
        <dbReference type="ARBA" id="ARBA00022763"/>
    </source>
</evidence>
<evidence type="ECO:0000256" key="4">
    <source>
        <dbReference type="ARBA" id="ARBA00023204"/>
    </source>
</evidence>
<comment type="similarity">
    <text evidence="1">Belongs to the RAD52 family.</text>
</comment>
<dbReference type="PANTHER" id="PTHR12132:SF1">
    <property type="entry name" value="DNA REPAIR PROTEIN RAD52 HOMOLOG"/>
    <property type="match status" value="1"/>
</dbReference>
<gene>
    <name evidence="6" type="ORF">GCM10008171_32680</name>
</gene>
<comment type="caution">
    <text evidence="6">The sequence shown here is derived from an EMBL/GenBank/DDBJ whole genome shotgun (WGS) entry which is preliminary data.</text>
</comment>
<dbReference type="GO" id="GO:0045002">
    <property type="term" value="P:double-strand break repair via single-strand annealing"/>
    <property type="evidence" value="ECO:0007669"/>
    <property type="project" value="TreeGrafter"/>
</dbReference>
<dbReference type="RefSeq" id="WP_271205834.1">
    <property type="nucleotide sequence ID" value="NZ_BSFK01000016.1"/>
</dbReference>
<feature type="compositionally biased region" description="Polar residues" evidence="5">
    <location>
        <begin position="144"/>
        <end position="157"/>
    </location>
</feature>
<evidence type="ECO:0000256" key="3">
    <source>
        <dbReference type="ARBA" id="ARBA00023172"/>
    </source>
</evidence>
<dbReference type="SUPFAM" id="SSF54768">
    <property type="entry name" value="dsRNA-binding domain-like"/>
    <property type="match status" value="1"/>
</dbReference>
<dbReference type="AlphaFoldDB" id="A0A9W6JKX1"/>
<evidence type="ECO:0000256" key="1">
    <source>
        <dbReference type="ARBA" id="ARBA00006638"/>
    </source>
</evidence>
<evidence type="ECO:0000313" key="7">
    <source>
        <dbReference type="Proteomes" id="UP001143364"/>
    </source>
</evidence>
<dbReference type="InterPro" id="IPR042525">
    <property type="entry name" value="Rad52_Rad59_Rad22_sf"/>
</dbReference>
<dbReference type="InterPro" id="IPR041247">
    <property type="entry name" value="Rad52_fam"/>
</dbReference>
<proteinExistence type="inferred from homology"/>
<dbReference type="Proteomes" id="UP001143364">
    <property type="component" value="Unassembled WGS sequence"/>
</dbReference>
<dbReference type="Gene3D" id="3.30.390.80">
    <property type="entry name" value="DNA repair protein Rad52/59/22"/>
    <property type="match status" value="1"/>
</dbReference>
<keyword evidence="4" id="KW-0234">DNA repair</keyword>
<keyword evidence="3" id="KW-0233">DNA recombination</keyword>
<dbReference type="GO" id="GO:0000724">
    <property type="term" value="P:double-strand break repair via homologous recombination"/>
    <property type="evidence" value="ECO:0007669"/>
    <property type="project" value="TreeGrafter"/>
</dbReference>
<dbReference type="GO" id="GO:0006312">
    <property type="term" value="P:mitotic recombination"/>
    <property type="evidence" value="ECO:0007669"/>
    <property type="project" value="TreeGrafter"/>
</dbReference>
<evidence type="ECO:0000256" key="5">
    <source>
        <dbReference type="SAM" id="MobiDB-lite"/>
    </source>
</evidence>
<accession>A0A9W6JKX1</accession>
<evidence type="ECO:0008006" key="8">
    <source>
        <dbReference type="Google" id="ProtNLM"/>
    </source>
</evidence>
<protein>
    <recommendedName>
        <fullName evidence="8">Rad52/22 family double-strand break repair protein</fullName>
    </recommendedName>
</protein>